<gene>
    <name evidence="2" type="ORF">BN1232_00647</name>
</gene>
<dbReference type="Gene3D" id="3.30.310.70">
    <property type="entry name" value="TT1751-like domain"/>
    <property type="match status" value="1"/>
</dbReference>
<reference evidence="2 3" key="1">
    <citation type="submission" date="2015-03" db="EMBL/GenBank/DDBJ databases">
        <authorList>
            <person name="Urmite Genomes"/>
        </authorList>
    </citation>
    <scope>NUCLEOTIDE SEQUENCE [LARGE SCALE GENOMIC DNA]</scope>
    <source>
        <strain evidence="2 3">CSUR P1491</strain>
    </source>
</reference>
<protein>
    <recommendedName>
        <fullName evidence="1">DUF302 domain-containing protein</fullName>
    </recommendedName>
</protein>
<evidence type="ECO:0000259" key="1">
    <source>
        <dbReference type="Pfam" id="PF03625"/>
    </source>
</evidence>
<accession>A0A0E4GV03</accession>
<organism evidence="2 3">
    <name type="scientific">Mycobacterium lentiflavum</name>
    <dbReference type="NCBI Taxonomy" id="141349"/>
    <lineage>
        <taxon>Bacteria</taxon>
        <taxon>Bacillati</taxon>
        <taxon>Actinomycetota</taxon>
        <taxon>Actinomycetes</taxon>
        <taxon>Mycobacteriales</taxon>
        <taxon>Mycobacteriaceae</taxon>
        <taxon>Mycobacterium</taxon>
        <taxon>Mycobacterium simiae complex</taxon>
    </lineage>
</organism>
<evidence type="ECO:0000313" key="3">
    <source>
        <dbReference type="Proteomes" id="UP000199251"/>
    </source>
</evidence>
<dbReference type="InterPro" id="IPR035923">
    <property type="entry name" value="TT1751-like_sf"/>
</dbReference>
<dbReference type="OrthoDB" id="3358967at2"/>
<dbReference type="RefSeq" id="WP_090598838.1">
    <property type="nucleotide sequence ID" value="NZ_CTEE01000001.1"/>
</dbReference>
<dbReference type="AlphaFoldDB" id="A0A0E4GV03"/>
<dbReference type="Proteomes" id="UP000199251">
    <property type="component" value="Unassembled WGS sequence"/>
</dbReference>
<evidence type="ECO:0000313" key="2">
    <source>
        <dbReference type="EMBL" id="CQD04298.1"/>
    </source>
</evidence>
<name>A0A0E4GV03_MYCLN</name>
<feature type="domain" description="DUF302" evidence="1">
    <location>
        <begin position="96"/>
        <end position="139"/>
    </location>
</feature>
<dbReference type="Pfam" id="PF03625">
    <property type="entry name" value="DUF302"/>
    <property type="match status" value="1"/>
</dbReference>
<dbReference type="SUPFAM" id="SSF103247">
    <property type="entry name" value="TT1751-like"/>
    <property type="match status" value="1"/>
</dbReference>
<proteinExistence type="predicted"/>
<dbReference type="InterPro" id="IPR005180">
    <property type="entry name" value="DUF302"/>
</dbReference>
<sequence>MTSSVKAAEFNVVAHTMNRIDISTGVDFDDFVAAFEKAAPPVDRAAVHEIVDRGGSWDDVLAAAASNAPHDLMVYAKIDALPFFSLAGHTTKAVEYLLGNHTIAETMYRHDPKALLYAPLRLLIYADVDGNAVFSMDQPGPAFGSLGIAEVATVGESLDRKVVNLLRVIGIDAGQAFTR</sequence>
<dbReference type="EMBL" id="CTEE01000001">
    <property type="protein sequence ID" value="CQD04298.1"/>
    <property type="molecule type" value="Genomic_DNA"/>
</dbReference>